<dbReference type="InterPro" id="IPR022742">
    <property type="entry name" value="Hydrolase_4"/>
</dbReference>
<protein>
    <recommendedName>
        <fullName evidence="3">Serine aminopeptidase S33 domain-containing protein</fullName>
    </recommendedName>
</protein>
<dbReference type="PANTHER" id="PTHR22946">
    <property type="entry name" value="DIENELACTONE HYDROLASE DOMAIN-CONTAINING PROTEIN-RELATED"/>
    <property type="match status" value="1"/>
</dbReference>
<comment type="caution">
    <text evidence="4">The sequence shown here is derived from an EMBL/GenBank/DDBJ whole genome shotgun (WGS) entry which is preliminary data.</text>
</comment>
<evidence type="ECO:0000313" key="4">
    <source>
        <dbReference type="EMBL" id="GAA4054727.1"/>
    </source>
</evidence>
<dbReference type="Gene3D" id="3.40.50.1820">
    <property type="entry name" value="alpha/beta hydrolase"/>
    <property type="match status" value="1"/>
</dbReference>
<evidence type="ECO:0000256" key="1">
    <source>
        <dbReference type="ARBA" id="ARBA00008645"/>
    </source>
</evidence>
<dbReference type="InterPro" id="IPR029058">
    <property type="entry name" value="AB_hydrolase_fold"/>
</dbReference>
<name>A0ABP7UXD8_9ACTN</name>
<reference evidence="5" key="1">
    <citation type="journal article" date="2019" name="Int. J. Syst. Evol. Microbiol.">
        <title>The Global Catalogue of Microorganisms (GCM) 10K type strain sequencing project: providing services to taxonomists for standard genome sequencing and annotation.</title>
        <authorList>
            <consortium name="The Broad Institute Genomics Platform"/>
            <consortium name="The Broad Institute Genome Sequencing Center for Infectious Disease"/>
            <person name="Wu L."/>
            <person name="Ma J."/>
        </authorList>
    </citation>
    <scope>NUCLEOTIDE SEQUENCE [LARGE SCALE GENOMIC DNA]</scope>
    <source>
        <strain evidence="5">JCM 16702</strain>
    </source>
</reference>
<keyword evidence="2" id="KW-0378">Hydrolase</keyword>
<keyword evidence="5" id="KW-1185">Reference proteome</keyword>
<dbReference type="SUPFAM" id="SSF53474">
    <property type="entry name" value="alpha/beta-Hydrolases"/>
    <property type="match status" value="1"/>
</dbReference>
<evidence type="ECO:0000313" key="5">
    <source>
        <dbReference type="Proteomes" id="UP001500683"/>
    </source>
</evidence>
<accession>A0ABP7UXD8</accession>
<comment type="similarity">
    <text evidence="1">Belongs to the AB hydrolase superfamily.</text>
</comment>
<gene>
    <name evidence="4" type="ORF">GCM10022214_02130</name>
</gene>
<evidence type="ECO:0000259" key="3">
    <source>
        <dbReference type="Pfam" id="PF12146"/>
    </source>
</evidence>
<dbReference type="EMBL" id="BAAAZG010000001">
    <property type="protein sequence ID" value="GAA4054727.1"/>
    <property type="molecule type" value="Genomic_DNA"/>
</dbReference>
<sequence>MLAPLRYPIRQFRRFAYPEPGADFEDPADYGLEPESFEVVTTDGVRCRGWLFTPKEPWGVVIICHARSAGKSRTLRQARLLWERGLAVATFDFRGCGDSAAPPRRARRSLRAPLRDLEAVARHVCRRFAADPRTSGRVALLGCSFGGNMVIAHAGHADRTYPAIMLDSTPLVHWADMLGALLARERRDARFPRARAVADRLVICSVVAWTRAEALYRHARRSVRRLARTKALLVIGTRDTLFDVEESHRFLSAYYAGDTETWRVPRGRHLTNHVVDPEAYAARIVTFLASAFEEAERRPQSGEINAGI</sequence>
<dbReference type="Proteomes" id="UP001500683">
    <property type="component" value="Unassembled WGS sequence"/>
</dbReference>
<evidence type="ECO:0000256" key="2">
    <source>
        <dbReference type="ARBA" id="ARBA00022801"/>
    </source>
</evidence>
<feature type="domain" description="Serine aminopeptidase S33" evidence="3">
    <location>
        <begin position="56"/>
        <end position="270"/>
    </location>
</feature>
<proteinExistence type="inferred from homology"/>
<dbReference type="InterPro" id="IPR050261">
    <property type="entry name" value="FrsA_esterase"/>
</dbReference>
<organism evidence="4 5">
    <name type="scientific">Actinomadura miaoliensis</name>
    <dbReference type="NCBI Taxonomy" id="430685"/>
    <lineage>
        <taxon>Bacteria</taxon>
        <taxon>Bacillati</taxon>
        <taxon>Actinomycetota</taxon>
        <taxon>Actinomycetes</taxon>
        <taxon>Streptosporangiales</taxon>
        <taxon>Thermomonosporaceae</taxon>
        <taxon>Actinomadura</taxon>
    </lineage>
</organism>
<dbReference type="Pfam" id="PF12146">
    <property type="entry name" value="Hydrolase_4"/>
    <property type="match status" value="1"/>
</dbReference>
<dbReference type="RefSeq" id="WP_344939385.1">
    <property type="nucleotide sequence ID" value="NZ_BAAAZG010000001.1"/>
</dbReference>
<dbReference type="PANTHER" id="PTHR22946:SF9">
    <property type="entry name" value="POLYKETIDE TRANSFERASE AF380"/>
    <property type="match status" value="1"/>
</dbReference>